<dbReference type="Proteomes" id="UP000000788">
    <property type="component" value="Chromosome"/>
</dbReference>
<keyword evidence="4 6" id="KW-0520">NAD</keyword>
<sequence length="303" mass="33613">MNLNLVWIIYKAKSKNALEESLLCFEKLHSKGIEVIKFESGIDTNQLKAISTSKPKLPDLAIVLGGDGTVLGAARHLAIHQIPILSFNVGGNLGFLTHDKSLLNNDEVWERVREDQFAIERRMMLQANLSNSDKSNKYKGGKNYWALNDFYFRSYHDETSPTCSLELLIDDEAVDRYKGDGLIISSPTGSTAYAMATGGPILHPGIEAIVVSAICPMSLSSRPIVVPSGSKLTIKPIGDLSRRVKLWQDGVSSELIQPGDQCLIQKARHHAQMLILDQSPSYYRTLTQKLHWAGSLSNQNNFF</sequence>
<dbReference type="InterPro" id="IPR002504">
    <property type="entry name" value="NADK"/>
</dbReference>
<dbReference type="InterPro" id="IPR017437">
    <property type="entry name" value="ATP-NAD_kinase_PpnK-typ_C"/>
</dbReference>
<keyword evidence="6" id="KW-0547">Nucleotide-binding</keyword>
<dbReference type="PANTHER" id="PTHR20275:SF0">
    <property type="entry name" value="NAD KINASE"/>
    <property type="match status" value="1"/>
</dbReference>
<dbReference type="Pfam" id="PF20143">
    <property type="entry name" value="NAD_kinase_C"/>
    <property type="match status" value="1"/>
</dbReference>
<comment type="cofactor">
    <cofactor evidence="6">
        <name>a divalent metal cation</name>
        <dbReference type="ChEBI" id="CHEBI:60240"/>
    </cofactor>
</comment>
<evidence type="ECO:0000256" key="5">
    <source>
        <dbReference type="ARBA" id="ARBA00047925"/>
    </source>
</evidence>
<comment type="similarity">
    <text evidence="6">Belongs to the NAD kinase family.</text>
</comment>
<evidence type="ECO:0000313" key="8">
    <source>
        <dbReference type="Proteomes" id="UP000000788"/>
    </source>
</evidence>
<keyword evidence="6" id="KW-0067">ATP-binding</keyword>
<evidence type="ECO:0000256" key="4">
    <source>
        <dbReference type="ARBA" id="ARBA00023027"/>
    </source>
</evidence>
<comment type="catalytic activity">
    <reaction evidence="5 6">
        <text>NAD(+) + ATP = ADP + NADP(+) + H(+)</text>
        <dbReference type="Rhea" id="RHEA:18629"/>
        <dbReference type="ChEBI" id="CHEBI:15378"/>
        <dbReference type="ChEBI" id="CHEBI:30616"/>
        <dbReference type="ChEBI" id="CHEBI:57540"/>
        <dbReference type="ChEBI" id="CHEBI:58349"/>
        <dbReference type="ChEBI" id="CHEBI:456216"/>
        <dbReference type="EC" id="2.7.1.23"/>
    </reaction>
</comment>
<dbReference type="GO" id="GO:0005737">
    <property type="term" value="C:cytoplasm"/>
    <property type="evidence" value="ECO:0007669"/>
    <property type="project" value="UniProtKB-SubCell"/>
</dbReference>
<dbReference type="GO" id="GO:0005524">
    <property type="term" value="F:ATP binding"/>
    <property type="evidence" value="ECO:0007669"/>
    <property type="project" value="UniProtKB-KW"/>
</dbReference>
<feature type="binding site" evidence="6">
    <location>
        <position position="178"/>
    </location>
    <ligand>
        <name>NAD(+)</name>
        <dbReference type="ChEBI" id="CHEBI:57540"/>
    </ligand>
</feature>
<dbReference type="EC" id="2.7.1.23" evidence="6"/>
<dbReference type="GO" id="GO:0006741">
    <property type="term" value="P:NADP+ biosynthetic process"/>
    <property type="evidence" value="ECO:0007669"/>
    <property type="project" value="UniProtKB-UniRule"/>
</dbReference>
<dbReference type="eggNOG" id="COG0061">
    <property type="taxonomic scope" value="Bacteria"/>
</dbReference>
<feature type="binding site" evidence="6">
    <location>
        <begin position="148"/>
        <end position="149"/>
    </location>
    <ligand>
        <name>NAD(+)</name>
        <dbReference type="ChEBI" id="CHEBI:57540"/>
    </ligand>
</feature>
<dbReference type="PANTHER" id="PTHR20275">
    <property type="entry name" value="NAD KINASE"/>
    <property type="match status" value="1"/>
</dbReference>
<protein>
    <recommendedName>
        <fullName evidence="6">NAD kinase</fullName>
        <ecNumber evidence="6">2.7.1.23</ecNumber>
    </recommendedName>
    <alternativeName>
        <fullName evidence="6">ATP-dependent NAD kinase</fullName>
    </alternativeName>
</protein>
<evidence type="ECO:0000256" key="1">
    <source>
        <dbReference type="ARBA" id="ARBA00022679"/>
    </source>
</evidence>
<dbReference type="SUPFAM" id="SSF111331">
    <property type="entry name" value="NAD kinase/diacylglycerol kinase-like"/>
    <property type="match status" value="1"/>
</dbReference>
<dbReference type="GO" id="GO:0051287">
    <property type="term" value="F:NAD binding"/>
    <property type="evidence" value="ECO:0007669"/>
    <property type="project" value="UniProtKB-ARBA"/>
</dbReference>
<dbReference type="OrthoDB" id="9774737at2"/>
<dbReference type="InterPro" id="IPR017438">
    <property type="entry name" value="ATP-NAD_kinase_N"/>
</dbReference>
<comment type="subcellular location">
    <subcellularLocation>
        <location evidence="6">Cytoplasm</location>
    </subcellularLocation>
</comment>
<feature type="binding site" evidence="6">
    <location>
        <begin position="67"/>
        <end position="68"/>
    </location>
    <ligand>
        <name>NAD(+)</name>
        <dbReference type="ChEBI" id="CHEBI:57540"/>
    </ligand>
</feature>
<feature type="active site" description="Proton acceptor" evidence="6">
    <location>
        <position position="67"/>
    </location>
</feature>
<dbReference type="HOGENOM" id="CLU_008831_0_1_3"/>
<accession>A9BD16</accession>
<evidence type="ECO:0000256" key="3">
    <source>
        <dbReference type="ARBA" id="ARBA00022857"/>
    </source>
</evidence>
<dbReference type="NCBIfam" id="NF002731">
    <property type="entry name" value="PRK02645.1"/>
    <property type="match status" value="1"/>
</dbReference>
<dbReference type="STRING" id="93059.P9211_01731"/>
<dbReference type="InterPro" id="IPR016064">
    <property type="entry name" value="NAD/diacylglycerol_kinase_sf"/>
</dbReference>
<dbReference type="KEGG" id="pmj:P9211_01731"/>
<reference evidence="7 8" key="1">
    <citation type="journal article" date="2007" name="PLoS Genet.">
        <title>Patterns and implications of gene gain and loss in the evolution of Prochlorococcus.</title>
        <authorList>
            <person name="Kettler G.C."/>
            <person name="Martiny A.C."/>
            <person name="Huang K."/>
            <person name="Zucker J."/>
            <person name="Coleman M.L."/>
            <person name="Rodrigue S."/>
            <person name="Chen F."/>
            <person name="Lapidus A."/>
            <person name="Ferriera S."/>
            <person name="Johnson J."/>
            <person name="Steglich C."/>
            <person name="Church G.M."/>
            <person name="Richardson P."/>
            <person name="Chisholm S.W."/>
        </authorList>
    </citation>
    <scope>NUCLEOTIDE SEQUENCE [LARGE SCALE GENOMIC DNA]</scope>
    <source>
        <strain evidence="8">MIT 9211</strain>
    </source>
</reference>
<evidence type="ECO:0000313" key="7">
    <source>
        <dbReference type="EMBL" id="ABX08104.1"/>
    </source>
</evidence>
<dbReference type="Gene3D" id="2.60.200.30">
    <property type="entry name" value="Probable inorganic polyphosphate/atp-NAD kinase, domain 2"/>
    <property type="match status" value="1"/>
</dbReference>
<gene>
    <name evidence="6" type="primary">nadK</name>
    <name evidence="7" type="ordered locus">P9211_01731</name>
</gene>
<dbReference type="GO" id="GO:0003951">
    <property type="term" value="F:NAD+ kinase activity"/>
    <property type="evidence" value="ECO:0007669"/>
    <property type="project" value="UniProtKB-UniRule"/>
</dbReference>
<name>A9BD16_PROM4</name>
<keyword evidence="3 6" id="KW-0521">NADP</keyword>
<feature type="binding site" evidence="6">
    <location>
        <position position="180"/>
    </location>
    <ligand>
        <name>NAD(+)</name>
        <dbReference type="ChEBI" id="CHEBI:57540"/>
    </ligand>
</feature>
<evidence type="ECO:0000256" key="2">
    <source>
        <dbReference type="ARBA" id="ARBA00022777"/>
    </source>
</evidence>
<comment type="caution">
    <text evidence="6">Lacks conserved residue(s) required for the propagation of feature annotation.</text>
</comment>
<dbReference type="RefSeq" id="WP_012194729.1">
    <property type="nucleotide sequence ID" value="NC_009976.1"/>
</dbReference>
<keyword evidence="1 6" id="KW-0808">Transferase</keyword>
<dbReference type="GO" id="GO:0046872">
    <property type="term" value="F:metal ion binding"/>
    <property type="evidence" value="ECO:0007669"/>
    <property type="project" value="UniProtKB-UniRule"/>
</dbReference>
<dbReference type="Gene3D" id="3.40.50.10330">
    <property type="entry name" value="Probable inorganic polyphosphate/atp-NAD kinase, domain 1"/>
    <property type="match status" value="1"/>
</dbReference>
<proteinExistence type="inferred from homology"/>
<keyword evidence="8" id="KW-1185">Reference proteome</keyword>
<organism evidence="7 8">
    <name type="scientific">Prochlorococcus marinus (strain MIT 9211)</name>
    <dbReference type="NCBI Taxonomy" id="93059"/>
    <lineage>
        <taxon>Bacteria</taxon>
        <taxon>Bacillati</taxon>
        <taxon>Cyanobacteriota</taxon>
        <taxon>Cyanophyceae</taxon>
        <taxon>Synechococcales</taxon>
        <taxon>Prochlorococcaceae</taxon>
        <taxon>Prochlorococcus</taxon>
    </lineage>
</organism>
<keyword evidence="2 6" id="KW-0418">Kinase</keyword>
<dbReference type="GO" id="GO:0019674">
    <property type="term" value="P:NAD+ metabolic process"/>
    <property type="evidence" value="ECO:0007669"/>
    <property type="project" value="InterPro"/>
</dbReference>
<dbReference type="HAMAP" id="MF_00361">
    <property type="entry name" value="NAD_kinase"/>
    <property type="match status" value="1"/>
</dbReference>
<keyword evidence="6" id="KW-0963">Cytoplasm</keyword>
<dbReference type="Pfam" id="PF01513">
    <property type="entry name" value="NAD_kinase"/>
    <property type="match status" value="1"/>
</dbReference>
<comment type="function">
    <text evidence="6">Involved in the regulation of the intracellular balance of NAD and NADP, and is a key enzyme in the biosynthesis of NADP. Catalyzes specifically the phosphorylation on 2'-hydroxyl of the adenosine moiety of NAD to yield NADP.</text>
</comment>
<dbReference type="AlphaFoldDB" id="A9BD16"/>
<dbReference type="EMBL" id="CP000878">
    <property type="protein sequence ID" value="ABX08104.1"/>
    <property type="molecule type" value="Genomic_DNA"/>
</dbReference>
<evidence type="ECO:0000256" key="6">
    <source>
        <dbReference type="HAMAP-Rule" id="MF_00361"/>
    </source>
</evidence>